<evidence type="ECO:0000256" key="5">
    <source>
        <dbReference type="ARBA" id="ARBA00022801"/>
    </source>
</evidence>
<evidence type="ECO:0000256" key="6">
    <source>
        <dbReference type="ARBA" id="ARBA00022853"/>
    </source>
</evidence>
<accession>A0A9P6E0D1</accession>
<dbReference type="PANTHER" id="PTHR10625">
    <property type="entry name" value="HISTONE DEACETYLASE HDAC1-RELATED"/>
    <property type="match status" value="1"/>
</dbReference>
<evidence type="ECO:0000256" key="4">
    <source>
        <dbReference type="ARBA" id="ARBA00022491"/>
    </source>
</evidence>
<dbReference type="AlphaFoldDB" id="A0A9P6E0D1"/>
<dbReference type="Pfam" id="PF00850">
    <property type="entry name" value="Hist_deacetyl"/>
    <property type="match status" value="1"/>
</dbReference>
<comment type="subcellular location">
    <subcellularLocation>
        <location evidence="1">Nucleus</location>
    </subcellularLocation>
</comment>
<dbReference type="GO" id="GO:0141221">
    <property type="term" value="F:histone deacetylase activity, hydrolytic mechanism"/>
    <property type="evidence" value="ECO:0007669"/>
    <property type="project" value="UniProtKB-EC"/>
</dbReference>
<dbReference type="GO" id="GO:0040029">
    <property type="term" value="P:epigenetic regulation of gene expression"/>
    <property type="evidence" value="ECO:0007669"/>
    <property type="project" value="TreeGrafter"/>
</dbReference>
<evidence type="ECO:0000256" key="3">
    <source>
        <dbReference type="ARBA" id="ARBA00012111"/>
    </source>
</evidence>
<dbReference type="InterPro" id="IPR000286">
    <property type="entry name" value="HDACs"/>
</dbReference>
<evidence type="ECO:0000313" key="13">
    <source>
        <dbReference type="EMBL" id="KAF9520432.1"/>
    </source>
</evidence>
<dbReference type="InterPro" id="IPR037138">
    <property type="entry name" value="His_deacetylse_dom_sf"/>
</dbReference>
<comment type="catalytic activity">
    <reaction evidence="10">
        <text>N(6)-acetyl-L-lysyl-[histone] + H2O = L-lysyl-[histone] + acetate</text>
        <dbReference type="Rhea" id="RHEA:58196"/>
        <dbReference type="Rhea" id="RHEA-COMP:9845"/>
        <dbReference type="Rhea" id="RHEA-COMP:11338"/>
        <dbReference type="ChEBI" id="CHEBI:15377"/>
        <dbReference type="ChEBI" id="CHEBI:29969"/>
        <dbReference type="ChEBI" id="CHEBI:30089"/>
        <dbReference type="ChEBI" id="CHEBI:61930"/>
        <dbReference type="EC" id="3.5.1.98"/>
    </reaction>
</comment>
<sequence>MDESMDVDIAIGTASEAKNSASLERHSSPDPPKLFGRLPSGYIYDEKMLLHRPYMDTDHPEQPERIRGIDNMLSVNGLVRRMKRLEPRSVLKEELLLVHGSDHIEKVEDIQYLSEEGIRMASLYYEYLSLYISPSTTECAKLSCGCAIEAALAVARGEVANSLAIIRPPGHHAEPSEHMGFCFFNNVAVAARVVRAKTNLKKILIVDWDVHHGNGTQKAFYDDPDVLYISLHRHDNGDFYPSGNYGDMDHCGMDKGIGRNVNIPWPTPGMGDADYLYAFMKIVLPIAYEFAPELVIVSAGFDAAAGDPVGECNVTPAGYAHMTQLLSPLAGGKMAVILEGGYNVHSNSQSCLAVARVLLGGTAPHLNPLVASEAATETIYQVSIVQSRYWKCINPKALEPSEEVQEDVITISELLKAHRMHAMFKTYKLQTIPFARESLQQSFGGQVICSRNLWDAHTLVLFVHDFGNVFAEFSSVLYCNIKTENSYIVDVSRRVVDWTIKKDWSLLDVNILAKLRVPNKKTPMPTLTEVMTYLWDNYVELTDAKRVVVISHGSATRAMVDLISSRPVTKLVKAIVQVVGMQHSPHYPRGSDDIQGWFKEVSYLAIPETHSTFLTKKAMLRSSRTSDQAFRGSDAKYR</sequence>
<evidence type="ECO:0000256" key="2">
    <source>
        <dbReference type="ARBA" id="ARBA00007738"/>
    </source>
</evidence>
<keyword evidence="7" id="KW-0805">Transcription regulation</keyword>
<keyword evidence="8" id="KW-0804">Transcription</keyword>
<organism evidence="13 14">
    <name type="scientific">Hydnum rufescens UP504</name>
    <dbReference type="NCBI Taxonomy" id="1448309"/>
    <lineage>
        <taxon>Eukaryota</taxon>
        <taxon>Fungi</taxon>
        <taxon>Dikarya</taxon>
        <taxon>Basidiomycota</taxon>
        <taxon>Agaricomycotina</taxon>
        <taxon>Agaricomycetes</taxon>
        <taxon>Cantharellales</taxon>
        <taxon>Hydnaceae</taxon>
        <taxon>Hydnum</taxon>
    </lineage>
</organism>
<proteinExistence type="inferred from homology"/>
<evidence type="ECO:0000256" key="1">
    <source>
        <dbReference type="ARBA" id="ARBA00004123"/>
    </source>
</evidence>
<feature type="domain" description="Histone deacetylase" evidence="11">
    <location>
        <begin position="59"/>
        <end position="357"/>
    </location>
</feature>
<evidence type="ECO:0000259" key="11">
    <source>
        <dbReference type="Pfam" id="PF00850"/>
    </source>
</evidence>
<evidence type="ECO:0000256" key="9">
    <source>
        <dbReference type="ARBA" id="ARBA00023242"/>
    </source>
</evidence>
<evidence type="ECO:0000313" key="14">
    <source>
        <dbReference type="Proteomes" id="UP000886523"/>
    </source>
</evidence>
<dbReference type="FunFam" id="3.40.800.20:FF:000005">
    <property type="entry name" value="histone deacetylase 6"/>
    <property type="match status" value="1"/>
</dbReference>
<dbReference type="GO" id="GO:0000118">
    <property type="term" value="C:histone deacetylase complex"/>
    <property type="evidence" value="ECO:0007669"/>
    <property type="project" value="TreeGrafter"/>
</dbReference>
<dbReference type="InterPro" id="IPR019154">
    <property type="entry name" value="Arb2-like_domain"/>
</dbReference>
<evidence type="ECO:0000256" key="7">
    <source>
        <dbReference type="ARBA" id="ARBA00023015"/>
    </source>
</evidence>
<evidence type="ECO:0000256" key="10">
    <source>
        <dbReference type="ARBA" id="ARBA00048287"/>
    </source>
</evidence>
<keyword evidence="9" id="KW-0539">Nucleus</keyword>
<dbReference type="PANTHER" id="PTHR10625:SF5">
    <property type="entry name" value="HISTONE DEACETYLASE"/>
    <property type="match status" value="1"/>
</dbReference>
<comment type="caution">
    <text evidence="13">The sequence shown here is derived from an EMBL/GenBank/DDBJ whole genome shotgun (WGS) entry which is preliminary data.</text>
</comment>
<dbReference type="InterPro" id="IPR023696">
    <property type="entry name" value="Ureohydrolase_dom_sf"/>
</dbReference>
<dbReference type="EC" id="3.5.1.98" evidence="3"/>
<keyword evidence="14" id="KW-1185">Reference proteome</keyword>
<protein>
    <recommendedName>
        <fullName evidence="3">histone deacetylase</fullName>
        <ecNumber evidence="3">3.5.1.98</ecNumber>
    </recommendedName>
</protein>
<keyword evidence="4" id="KW-0678">Repressor</keyword>
<dbReference type="PRINTS" id="PR01270">
    <property type="entry name" value="HDASUPER"/>
</dbReference>
<dbReference type="OrthoDB" id="424012at2759"/>
<dbReference type="InterPro" id="IPR023801">
    <property type="entry name" value="His_deacetylse_dom"/>
</dbReference>
<dbReference type="Proteomes" id="UP000886523">
    <property type="component" value="Unassembled WGS sequence"/>
</dbReference>
<gene>
    <name evidence="13" type="ORF">BS47DRAFT_765446</name>
</gene>
<feature type="domain" description="Arb2-like" evidence="12">
    <location>
        <begin position="412"/>
        <end position="617"/>
    </location>
</feature>
<reference evidence="13" key="1">
    <citation type="journal article" date="2020" name="Nat. Commun.">
        <title>Large-scale genome sequencing of mycorrhizal fungi provides insights into the early evolution of symbiotic traits.</title>
        <authorList>
            <person name="Miyauchi S."/>
            <person name="Kiss E."/>
            <person name="Kuo A."/>
            <person name="Drula E."/>
            <person name="Kohler A."/>
            <person name="Sanchez-Garcia M."/>
            <person name="Morin E."/>
            <person name="Andreopoulos B."/>
            <person name="Barry K.W."/>
            <person name="Bonito G."/>
            <person name="Buee M."/>
            <person name="Carver A."/>
            <person name="Chen C."/>
            <person name="Cichocki N."/>
            <person name="Clum A."/>
            <person name="Culley D."/>
            <person name="Crous P.W."/>
            <person name="Fauchery L."/>
            <person name="Girlanda M."/>
            <person name="Hayes R.D."/>
            <person name="Keri Z."/>
            <person name="LaButti K."/>
            <person name="Lipzen A."/>
            <person name="Lombard V."/>
            <person name="Magnuson J."/>
            <person name="Maillard F."/>
            <person name="Murat C."/>
            <person name="Nolan M."/>
            <person name="Ohm R.A."/>
            <person name="Pangilinan J."/>
            <person name="Pereira M.F."/>
            <person name="Perotto S."/>
            <person name="Peter M."/>
            <person name="Pfister S."/>
            <person name="Riley R."/>
            <person name="Sitrit Y."/>
            <person name="Stielow J.B."/>
            <person name="Szollosi G."/>
            <person name="Zifcakova L."/>
            <person name="Stursova M."/>
            <person name="Spatafora J.W."/>
            <person name="Tedersoo L."/>
            <person name="Vaario L.M."/>
            <person name="Yamada A."/>
            <person name="Yan M."/>
            <person name="Wang P."/>
            <person name="Xu J."/>
            <person name="Bruns T."/>
            <person name="Baldrian P."/>
            <person name="Vilgalys R."/>
            <person name="Dunand C."/>
            <person name="Henrissat B."/>
            <person name="Grigoriev I.V."/>
            <person name="Hibbett D."/>
            <person name="Nagy L.G."/>
            <person name="Martin F.M."/>
        </authorList>
    </citation>
    <scope>NUCLEOTIDE SEQUENCE</scope>
    <source>
        <strain evidence="13">UP504</strain>
    </source>
</reference>
<evidence type="ECO:0000256" key="8">
    <source>
        <dbReference type="ARBA" id="ARBA00023163"/>
    </source>
</evidence>
<keyword evidence="6" id="KW-0156">Chromatin regulator</keyword>
<dbReference type="SUPFAM" id="SSF52768">
    <property type="entry name" value="Arginase/deacetylase"/>
    <property type="match status" value="1"/>
</dbReference>
<evidence type="ECO:0000259" key="12">
    <source>
        <dbReference type="Pfam" id="PF09757"/>
    </source>
</evidence>
<dbReference type="Gene3D" id="3.40.800.20">
    <property type="entry name" value="Histone deacetylase domain"/>
    <property type="match status" value="1"/>
</dbReference>
<name>A0A9P6E0D1_9AGAM</name>
<keyword evidence="5" id="KW-0378">Hydrolase</keyword>
<dbReference type="EMBL" id="MU128912">
    <property type="protein sequence ID" value="KAF9520432.1"/>
    <property type="molecule type" value="Genomic_DNA"/>
</dbReference>
<dbReference type="Pfam" id="PF09757">
    <property type="entry name" value="Arb2-like"/>
    <property type="match status" value="1"/>
</dbReference>
<comment type="similarity">
    <text evidence="2">Belongs to the histone deacetylase family. HD type 2 subfamily.</text>
</comment>